<keyword evidence="1" id="KW-0732">Signal</keyword>
<dbReference type="WBParaSite" id="ACAC_0001030801-mRNA-1">
    <property type="protein sequence ID" value="ACAC_0001030801-mRNA-1"/>
    <property type="gene ID" value="ACAC_0001030801"/>
</dbReference>
<protein>
    <submittedName>
        <fullName evidence="3">EB domain-containing protein</fullName>
    </submittedName>
</protein>
<dbReference type="AlphaFoldDB" id="A0A0K0DGR7"/>
<evidence type="ECO:0000313" key="3">
    <source>
        <dbReference type="WBParaSite" id="ACAC_0001030801-mRNA-1"/>
    </source>
</evidence>
<keyword evidence="2" id="KW-1185">Reference proteome</keyword>
<name>A0A0K0DGR7_ANGCA</name>
<feature type="signal peptide" evidence="1">
    <location>
        <begin position="1"/>
        <end position="18"/>
    </location>
</feature>
<dbReference type="Proteomes" id="UP000035642">
    <property type="component" value="Unassembled WGS sequence"/>
</dbReference>
<organism evidence="2 3">
    <name type="scientific">Angiostrongylus cantonensis</name>
    <name type="common">Rat lungworm</name>
    <dbReference type="NCBI Taxonomy" id="6313"/>
    <lineage>
        <taxon>Eukaryota</taxon>
        <taxon>Metazoa</taxon>
        <taxon>Ecdysozoa</taxon>
        <taxon>Nematoda</taxon>
        <taxon>Chromadorea</taxon>
        <taxon>Rhabditida</taxon>
        <taxon>Rhabditina</taxon>
        <taxon>Rhabditomorpha</taxon>
        <taxon>Strongyloidea</taxon>
        <taxon>Metastrongylidae</taxon>
        <taxon>Angiostrongylus</taxon>
    </lineage>
</organism>
<proteinExistence type="predicted"/>
<evidence type="ECO:0000256" key="1">
    <source>
        <dbReference type="SAM" id="SignalP"/>
    </source>
</evidence>
<reference evidence="3" key="2">
    <citation type="submission" date="2017-02" db="UniProtKB">
        <authorList>
            <consortium name="WormBaseParasite"/>
        </authorList>
    </citation>
    <scope>IDENTIFICATION</scope>
</reference>
<evidence type="ECO:0000313" key="2">
    <source>
        <dbReference type="Proteomes" id="UP000035642"/>
    </source>
</evidence>
<feature type="chain" id="PRO_5005326665" evidence="1">
    <location>
        <begin position="19"/>
        <end position="164"/>
    </location>
</feature>
<accession>A0A0K0DGR7</accession>
<reference evidence="2" key="1">
    <citation type="submission" date="2012-09" db="EMBL/GenBank/DDBJ databases">
        <authorList>
            <person name="Martin A.A."/>
        </authorList>
    </citation>
    <scope>NUCLEOTIDE SEQUENCE</scope>
</reference>
<sequence>MPFTVFLLLGPPPLGGLGAPPFMWVRGADFEWLRHPRKLGPSRCIGGNCEWERFITASQINLSYTIDICDYYALTGQLENHPECPTLKPKATSKPPPRIGLCSSSTTLIECTADAVTCPLSGQVCIQSDGNKCCQVETAGIPASEINAKSGSCPRPVGVSVLQV</sequence>